<reference evidence="1" key="1">
    <citation type="submission" date="2020-10" db="EMBL/GenBank/DDBJ databases">
        <authorList>
            <person name="Lu T."/>
            <person name="Wang Q."/>
            <person name="Han X."/>
        </authorList>
    </citation>
    <scope>NUCLEOTIDE SEQUENCE</scope>
    <source>
        <strain evidence="1">WQ 366</strain>
    </source>
</reference>
<gene>
    <name evidence="1" type="ORF">IPZ78_09475</name>
</gene>
<evidence type="ECO:0008006" key="3">
    <source>
        <dbReference type="Google" id="ProtNLM"/>
    </source>
</evidence>
<protein>
    <recommendedName>
        <fullName evidence="3">Outer membrane protein beta-barrel domain-containing protein</fullName>
    </recommendedName>
</protein>
<proteinExistence type="predicted"/>
<dbReference type="Proteomes" id="UP001165302">
    <property type="component" value="Unassembled WGS sequence"/>
</dbReference>
<comment type="caution">
    <text evidence="1">The sequence shown here is derived from an EMBL/GenBank/DDBJ whole genome shotgun (WGS) entry which is preliminary data.</text>
</comment>
<keyword evidence="2" id="KW-1185">Reference proteome</keyword>
<evidence type="ECO:0000313" key="2">
    <source>
        <dbReference type="Proteomes" id="UP001165302"/>
    </source>
</evidence>
<name>A0ABS7Z750_9SPHI</name>
<dbReference type="EMBL" id="JADEYP010000015">
    <property type="protein sequence ID" value="MCA5005382.1"/>
    <property type="molecule type" value="Genomic_DNA"/>
</dbReference>
<accession>A0ABS7Z750</accession>
<organism evidence="1 2">
    <name type="scientific">Sphingobacterium bovistauri</name>
    <dbReference type="NCBI Taxonomy" id="2781959"/>
    <lineage>
        <taxon>Bacteria</taxon>
        <taxon>Pseudomonadati</taxon>
        <taxon>Bacteroidota</taxon>
        <taxon>Sphingobacteriia</taxon>
        <taxon>Sphingobacteriales</taxon>
        <taxon>Sphingobacteriaceae</taxon>
        <taxon>Sphingobacterium</taxon>
    </lineage>
</organism>
<evidence type="ECO:0000313" key="1">
    <source>
        <dbReference type="EMBL" id="MCA5005382.1"/>
    </source>
</evidence>
<sequence length="158" mass="17417">MIKTILTTFLFCCFITVTFSQGQKFGFIEGGGSGVLVNANFDMRLKKESRDGIGFKLGLGNTFYLEDGKATTIPIGINYLIGKNKSGLLLGLNNTFSIFGKGTKKFETKSVVPSLELGYRFRPLEKGFAFQVTYNPLFNTVDGTMPIFFGIGLGYAWK</sequence>
<dbReference type="RefSeq" id="WP_225553049.1">
    <property type="nucleotide sequence ID" value="NZ_JADEYP010000015.1"/>
</dbReference>